<reference evidence="1 2" key="1">
    <citation type="submission" date="2015-12" db="EMBL/GenBank/DDBJ databases">
        <title>Genome sequence of Corynebacterium AS 1.542.</title>
        <authorList>
            <person name="Yang J."/>
            <person name="Yang S."/>
        </authorList>
    </citation>
    <scope>NUCLEOTIDE SEQUENCE [LARGE SCALE GENOMIC DNA]</scope>
    <source>
        <strain evidence="1 2">AS 1.542</strain>
    </source>
</reference>
<dbReference type="EMBL" id="LOQT01000037">
    <property type="protein sequence ID" value="OKX76334.1"/>
    <property type="molecule type" value="Genomic_DNA"/>
</dbReference>
<evidence type="ECO:0008006" key="3">
    <source>
        <dbReference type="Google" id="ProtNLM"/>
    </source>
</evidence>
<proteinExistence type="predicted"/>
<evidence type="ECO:0000313" key="1">
    <source>
        <dbReference type="EMBL" id="OKX76334.1"/>
    </source>
</evidence>
<name>A0AB36I446_CORGT</name>
<accession>A0AB36I446</accession>
<protein>
    <recommendedName>
        <fullName evidence="3">Nucleotidyl transferase AbiEii/AbiGii toxin family protein</fullName>
    </recommendedName>
</protein>
<gene>
    <name evidence="1" type="ORF">AUP69_15250</name>
</gene>
<dbReference type="RefSeq" id="WP_003859068.1">
    <property type="nucleotide sequence ID" value="NZ_JAAOYN010000001.1"/>
</dbReference>
<organism evidence="1 2">
    <name type="scientific">Corynebacterium glutamicum</name>
    <name type="common">Brevibacterium saccharolyticum</name>
    <dbReference type="NCBI Taxonomy" id="1718"/>
    <lineage>
        <taxon>Bacteria</taxon>
        <taxon>Bacillati</taxon>
        <taxon>Actinomycetota</taxon>
        <taxon>Actinomycetes</taxon>
        <taxon>Mycobacteriales</taxon>
        <taxon>Corynebacteriaceae</taxon>
        <taxon>Corynebacterium</taxon>
    </lineage>
</organism>
<evidence type="ECO:0000313" key="2">
    <source>
        <dbReference type="Proteomes" id="UP000186091"/>
    </source>
</evidence>
<dbReference type="Pfam" id="PF08843">
    <property type="entry name" value="AbiEii"/>
    <property type="match status" value="1"/>
</dbReference>
<dbReference type="InterPro" id="IPR014942">
    <property type="entry name" value="AbiEii"/>
</dbReference>
<dbReference type="AlphaFoldDB" id="A0AB36I446"/>
<comment type="caution">
    <text evidence="1">The sequence shown here is derived from an EMBL/GenBank/DDBJ whole genome shotgun (WGS) entry which is preliminary data.</text>
</comment>
<sequence>MSKKSQEPRNYRAGRVSATAGAGIFSTINKADRVAFYDRSIVLSRIFANDPDSWVLKGGTALIWRDTTARSTRDIDLFNSAAEDINEALHALRNSLETISTAPSDVHLVIDSAKIDVSAQGNRQQAALQVRLQSASGMPLSNTPVKIDLVVGCHVTGEVDAHPANGLEKVLQSHVPHIRLYPIVDHLADKVAATMQSYPSSDGDSPSSRVHDLIDIAHIAVTEEINGNQLLVAIESERIQRGLPPYEQGFQCPPHWAELYRKRKGSKGSAPQSFDEAVDIAKRLIDSAIFGKSLGMTWKDGSWHA</sequence>
<dbReference type="Proteomes" id="UP000186091">
    <property type="component" value="Unassembled WGS sequence"/>
</dbReference>